<feature type="signal peptide" evidence="1">
    <location>
        <begin position="1"/>
        <end position="21"/>
    </location>
</feature>
<reference evidence="2 3" key="1">
    <citation type="submission" date="2024-11" db="EMBL/GenBank/DDBJ databases">
        <title>Chromosome-level genome assembly of the freshwater bivalve Anodonta woodiana.</title>
        <authorList>
            <person name="Chen X."/>
        </authorList>
    </citation>
    <scope>NUCLEOTIDE SEQUENCE [LARGE SCALE GENOMIC DNA]</scope>
    <source>
        <strain evidence="2">MN2024</strain>
        <tissue evidence="2">Gills</tissue>
    </source>
</reference>
<gene>
    <name evidence="2" type="ORF">ACJMK2_008820</name>
</gene>
<sequence>MAAFRELCLTSLIILFSRISGQWSGNATMKHCGSSDLTINFNFSLGGETFYRRSWFLNSTAKKIAEVDRTGLLTVEPTYIGRFTLSGMNRITLSHVNSSDSGSYSFNIVTNGSFAYLTATTIVIINGMYDFVIVIRKTLDFFYYSNRQCLNYLFFFFNVFILLC</sequence>
<name>A0ABD3VMQ7_SINWO</name>
<organism evidence="2 3">
    <name type="scientific">Sinanodonta woodiana</name>
    <name type="common">Chinese pond mussel</name>
    <name type="synonym">Anodonta woodiana</name>
    <dbReference type="NCBI Taxonomy" id="1069815"/>
    <lineage>
        <taxon>Eukaryota</taxon>
        <taxon>Metazoa</taxon>
        <taxon>Spiralia</taxon>
        <taxon>Lophotrochozoa</taxon>
        <taxon>Mollusca</taxon>
        <taxon>Bivalvia</taxon>
        <taxon>Autobranchia</taxon>
        <taxon>Heteroconchia</taxon>
        <taxon>Palaeoheterodonta</taxon>
        <taxon>Unionida</taxon>
        <taxon>Unionoidea</taxon>
        <taxon>Unionidae</taxon>
        <taxon>Unioninae</taxon>
        <taxon>Sinanodonta</taxon>
    </lineage>
</organism>
<feature type="chain" id="PRO_5044817404" description="Immunoglobulin subtype domain-containing protein" evidence="1">
    <location>
        <begin position="22"/>
        <end position="164"/>
    </location>
</feature>
<keyword evidence="1" id="KW-0732">Signal</keyword>
<proteinExistence type="predicted"/>
<evidence type="ECO:0008006" key="4">
    <source>
        <dbReference type="Google" id="ProtNLM"/>
    </source>
</evidence>
<accession>A0ABD3VMQ7</accession>
<dbReference type="Proteomes" id="UP001634394">
    <property type="component" value="Unassembled WGS sequence"/>
</dbReference>
<dbReference type="Gene3D" id="2.60.40.10">
    <property type="entry name" value="Immunoglobulins"/>
    <property type="match status" value="1"/>
</dbReference>
<evidence type="ECO:0000313" key="2">
    <source>
        <dbReference type="EMBL" id="KAL3862874.1"/>
    </source>
</evidence>
<comment type="caution">
    <text evidence="2">The sequence shown here is derived from an EMBL/GenBank/DDBJ whole genome shotgun (WGS) entry which is preliminary data.</text>
</comment>
<dbReference type="InterPro" id="IPR013783">
    <property type="entry name" value="Ig-like_fold"/>
</dbReference>
<dbReference type="SUPFAM" id="SSF48726">
    <property type="entry name" value="Immunoglobulin"/>
    <property type="match status" value="1"/>
</dbReference>
<keyword evidence="3" id="KW-1185">Reference proteome</keyword>
<evidence type="ECO:0000313" key="3">
    <source>
        <dbReference type="Proteomes" id="UP001634394"/>
    </source>
</evidence>
<dbReference type="EMBL" id="JBJQND010000011">
    <property type="protein sequence ID" value="KAL3862874.1"/>
    <property type="molecule type" value="Genomic_DNA"/>
</dbReference>
<evidence type="ECO:0000256" key="1">
    <source>
        <dbReference type="SAM" id="SignalP"/>
    </source>
</evidence>
<protein>
    <recommendedName>
        <fullName evidence="4">Immunoglobulin subtype domain-containing protein</fullName>
    </recommendedName>
</protein>
<dbReference type="AlphaFoldDB" id="A0ABD3VMQ7"/>
<dbReference type="InterPro" id="IPR036179">
    <property type="entry name" value="Ig-like_dom_sf"/>
</dbReference>